<comment type="caution">
    <text evidence="1">The sequence shown here is derived from an EMBL/GenBank/DDBJ whole genome shotgun (WGS) entry which is preliminary data.</text>
</comment>
<reference evidence="1" key="1">
    <citation type="submission" date="2020-03" db="EMBL/GenBank/DDBJ databases">
        <title>Ferranicluibacter endophyticum gen. nov., sp. nov., a new genus isolated from Rubus ulmifolius Schott. stem.</title>
        <authorList>
            <person name="Roca-Couso R."/>
            <person name="Flores-Felix J.D."/>
            <person name="Igual J.M."/>
            <person name="Rivas R."/>
        </authorList>
    </citation>
    <scope>NUCLEOTIDE SEQUENCE</scope>
    <source>
        <strain evidence="1">CRRU44</strain>
    </source>
</reference>
<protein>
    <submittedName>
        <fullName evidence="1">Uncharacterized protein</fullName>
    </submittedName>
</protein>
<dbReference type="AlphaFoldDB" id="A0AA43ZDD1"/>
<name>A0AA43ZDD1_9HYPH</name>
<organism evidence="1 2">
    <name type="scientific">Ferranicluibacter rubi</name>
    <dbReference type="NCBI Taxonomy" id="2715133"/>
    <lineage>
        <taxon>Bacteria</taxon>
        <taxon>Pseudomonadati</taxon>
        <taxon>Pseudomonadota</taxon>
        <taxon>Alphaproteobacteria</taxon>
        <taxon>Hyphomicrobiales</taxon>
        <taxon>Rhizobiaceae</taxon>
        <taxon>Ferranicluibacter</taxon>
    </lineage>
</organism>
<evidence type="ECO:0000313" key="2">
    <source>
        <dbReference type="Proteomes" id="UP001155840"/>
    </source>
</evidence>
<evidence type="ECO:0000313" key="1">
    <source>
        <dbReference type="EMBL" id="NHT75086.1"/>
    </source>
</evidence>
<accession>A0AA43ZDD1</accession>
<keyword evidence="2" id="KW-1185">Reference proteome</keyword>
<dbReference type="Proteomes" id="UP001155840">
    <property type="component" value="Unassembled WGS sequence"/>
</dbReference>
<sequence length="99" mass="10945">MTDIKTLLERAESVASKTQPNGDLLAVVKHAASARQFVWDQHYASSAERALLDERLAASAPEFQAAVAATERALSEELTDSSARRARIRAENPQYFKEN</sequence>
<dbReference type="RefSeq" id="WP_167127487.1">
    <property type="nucleotide sequence ID" value="NZ_JAANCM010000002.1"/>
</dbReference>
<gene>
    <name evidence="1" type="ORF">G8E10_04855</name>
</gene>
<proteinExistence type="predicted"/>
<dbReference type="EMBL" id="JAANCM010000002">
    <property type="protein sequence ID" value="NHT75086.1"/>
    <property type="molecule type" value="Genomic_DNA"/>
</dbReference>